<evidence type="ECO:0000256" key="1">
    <source>
        <dbReference type="ARBA" id="ARBA00006566"/>
    </source>
</evidence>
<dbReference type="Pfam" id="PF00288">
    <property type="entry name" value="GHMP_kinases_N"/>
    <property type="match status" value="1"/>
</dbReference>
<keyword evidence="2" id="KW-0808">Transferase</keyword>
<dbReference type="InterPro" id="IPR006204">
    <property type="entry name" value="GHMP_kinase_N_dom"/>
</dbReference>
<dbReference type="InterPro" id="IPR036554">
    <property type="entry name" value="GHMP_kinase_C_sf"/>
</dbReference>
<dbReference type="Pfam" id="PF10509">
    <property type="entry name" value="GalKase_gal_bdg"/>
    <property type="match status" value="1"/>
</dbReference>
<dbReference type="PRINTS" id="PR00959">
    <property type="entry name" value="MEVGALKINASE"/>
</dbReference>
<organism evidence="10">
    <name type="scientific">freshwater metagenome</name>
    <dbReference type="NCBI Taxonomy" id="449393"/>
    <lineage>
        <taxon>unclassified sequences</taxon>
        <taxon>metagenomes</taxon>
        <taxon>ecological metagenomes</taxon>
    </lineage>
</organism>
<dbReference type="PROSITE" id="PS00106">
    <property type="entry name" value="GALACTOKINASE"/>
    <property type="match status" value="1"/>
</dbReference>
<evidence type="ECO:0000259" key="8">
    <source>
        <dbReference type="Pfam" id="PF10509"/>
    </source>
</evidence>
<evidence type="ECO:0000313" key="9">
    <source>
        <dbReference type="EMBL" id="CAB4764981.1"/>
    </source>
</evidence>
<dbReference type="PANTHER" id="PTHR10457">
    <property type="entry name" value="MEVALONATE KINASE/GALACTOKINASE"/>
    <property type="match status" value="1"/>
</dbReference>
<dbReference type="GO" id="GO:0006012">
    <property type="term" value="P:galactose metabolic process"/>
    <property type="evidence" value="ECO:0007669"/>
    <property type="project" value="InterPro"/>
</dbReference>
<dbReference type="Pfam" id="PF08544">
    <property type="entry name" value="GHMP_kinases_C"/>
    <property type="match status" value="1"/>
</dbReference>
<sequence>MNRPVHVRVPGRVNLIGDHTDYTGGLVLPIAIDRWTDVRGTRADRVRLTSSDAVDPVDFALDGSDGSPIAGWGRYVAAVLAGIGPAHGIEGTVTTTIPVGAGLSSSAALELAVALAIGFDGSAVELAKLAQRAEHRATDVPTGIMDQLCIASARSGHAMLIDCHTLDIVHVPVPDSVEIVVRFVKNRTLEGSGYAERVRECAEAEVRIGPLRSAGRADVERITDERLRRRARHVVSENQRVRDFAAAQTAGDLQRAGLLMIESHVSLRDDYEVSIPEVDAAVEQLCATPGVHGARMTGGGFGGCVVALCDPGTEVEGWRVRPVAGAHRVRDV</sequence>
<accession>A0A6J6YYG6</accession>
<evidence type="ECO:0000313" key="10">
    <source>
        <dbReference type="EMBL" id="CAB4814491.1"/>
    </source>
</evidence>
<dbReference type="GO" id="GO:0005829">
    <property type="term" value="C:cytosol"/>
    <property type="evidence" value="ECO:0007669"/>
    <property type="project" value="TreeGrafter"/>
</dbReference>
<dbReference type="PIRSF" id="PIRSF000530">
    <property type="entry name" value="Galactokinase"/>
    <property type="match status" value="1"/>
</dbReference>
<feature type="domain" description="GHMP kinase N-terminal" evidence="6">
    <location>
        <begin position="81"/>
        <end position="151"/>
    </location>
</feature>
<dbReference type="AlphaFoldDB" id="A0A6J6YYG6"/>
<protein>
    <submittedName>
        <fullName evidence="10">Unannotated protein</fullName>
    </submittedName>
</protein>
<dbReference type="SUPFAM" id="SSF54211">
    <property type="entry name" value="Ribosomal protein S5 domain 2-like"/>
    <property type="match status" value="1"/>
</dbReference>
<dbReference type="InterPro" id="IPR006206">
    <property type="entry name" value="Mevalonate/galactokinase"/>
</dbReference>
<dbReference type="PROSITE" id="PS00627">
    <property type="entry name" value="GHMP_KINASES_ATP"/>
    <property type="match status" value="1"/>
</dbReference>
<dbReference type="InterPro" id="IPR019741">
    <property type="entry name" value="Galactokinase_CS"/>
</dbReference>
<feature type="domain" description="Galactokinase N-terminal" evidence="8">
    <location>
        <begin position="4"/>
        <end position="36"/>
    </location>
</feature>
<dbReference type="EMBL" id="CAFBMH010000056">
    <property type="protein sequence ID" value="CAB4912264.1"/>
    <property type="molecule type" value="Genomic_DNA"/>
</dbReference>
<dbReference type="InterPro" id="IPR019539">
    <property type="entry name" value="GalKase_N"/>
</dbReference>
<dbReference type="GO" id="GO:0004335">
    <property type="term" value="F:galactokinase activity"/>
    <property type="evidence" value="ECO:0007669"/>
    <property type="project" value="InterPro"/>
</dbReference>
<dbReference type="InterPro" id="IPR013750">
    <property type="entry name" value="GHMP_kinase_C_dom"/>
</dbReference>
<dbReference type="InterPro" id="IPR014721">
    <property type="entry name" value="Ribsml_uS5_D2-typ_fold_subgr"/>
</dbReference>
<evidence type="ECO:0000256" key="4">
    <source>
        <dbReference type="ARBA" id="ARBA00022777"/>
    </source>
</evidence>
<keyword evidence="3" id="KW-0547">Nucleotide-binding</keyword>
<dbReference type="EMBL" id="CAEZYR010000133">
    <property type="protein sequence ID" value="CAB4764981.1"/>
    <property type="molecule type" value="Genomic_DNA"/>
</dbReference>
<evidence type="ECO:0000256" key="2">
    <source>
        <dbReference type="ARBA" id="ARBA00022679"/>
    </source>
</evidence>
<dbReference type="InterPro" id="IPR006203">
    <property type="entry name" value="GHMP_knse_ATP-bd_CS"/>
</dbReference>
<dbReference type="GO" id="GO:0005524">
    <property type="term" value="F:ATP binding"/>
    <property type="evidence" value="ECO:0007669"/>
    <property type="project" value="UniProtKB-KW"/>
</dbReference>
<dbReference type="PRINTS" id="PR00473">
    <property type="entry name" value="GALCTOKINASE"/>
</dbReference>
<proteinExistence type="inferred from homology"/>
<dbReference type="EMBL" id="CAFABA010000005">
    <property type="protein sequence ID" value="CAB4814491.1"/>
    <property type="molecule type" value="Genomic_DNA"/>
</dbReference>
<keyword evidence="5" id="KW-0067">ATP-binding</keyword>
<evidence type="ECO:0000313" key="11">
    <source>
        <dbReference type="EMBL" id="CAB4912264.1"/>
    </source>
</evidence>
<comment type="similarity">
    <text evidence="1">Belongs to the GHMP kinase family. GalK subfamily.</text>
</comment>
<dbReference type="InterPro" id="IPR020568">
    <property type="entry name" value="Ribosomal_Su5_D2-typ_SF"/>
</dbReference>
<name>A0A6J6YYG6_9ZZZZ</name>
<dbReference type="Gene3D" id="3.30.70.890">
    <property type="entry name" value="GHMP kinase, C-terminal domain"/>
    <property type="match status" value="1"/>
</dbReference>
<reference evidence="10" key="1">
    <citation type="submission" date="2020-05" db="EMBL/GenBank/DDBJ databases">
        <authorList>
            <person name="Chiriac C."/>
            <person name="Salcher M."/>
            <person name="Ghai R."/>
            <person name="Kavagutti S V."/>
        </authorList>
    </citation>
    <scope>NUCLEOTIDE SEQUENCE</scope>
</reference>
<evidence type="ECO:0000256" key="3">
    <source>
        <dbReference type="ARBA" id="ARBA00022741"/>
    </source>
</evidence>
<evidence type="ECO:0000256" key="5">
    <source>
        <dbReference type="ARBA" id="ARBA00022840"/>
    </source>
</evidence>
<dbReference type="Gene3D" id="3.30.230.10">
    <property type="match status" value="1"/>
</dbReference>
<evidence type="ECO:0000259" key="6">
    <source>
        <dbReference type="Pfam" id="PF00288"/>
    </source>
</evidence>
<evidence type="ECO:0000259" key="7">
    <source>
        <dbReference type="Pfam" id="PF08544"/>
    </source>
</evidence>
<dbReference type="InterPro" id="IPR000705">
    <property type="entry name" value="Galactokinase"/>
</dbReference>
<keyword evidence="4" id="KW-0418">Kinase</keyword>
<gene>
    <name evidence="9" type="ORF">UFOPK2754_02694</name>
    <name evidence="10" type="ORF">UFOPK3139_00250</name>
    <name evidence="11" type="ORF">UFOPK3543_01585</name>
</gene>
<dbReference type="PANTHER" id="PTHR10457:SF7">
    <property type="entry name" value="GALACTOKINASE-RELATED"/>
    <property type="match status" value="1"/>
</dbReference>
<dbReference type="SUPFAM" id="SSF55060">
    <property type="entry name" value="GHMP Kinase, C-terminal domain"/>
    <property type="match status" value="1"/>
</dbReference>
<feature type="domain" description="GHMP kinase C-terminal" evidence="7">
    <location>
        <begin position="250"/>
        <end position="313"/>
    </location>
</feature>